<dbReference type="Proteomes" id="UP000566819">
    <property type="component" value="Unassembled WGS sequence"/>
</dbReference>
<evidence type="ECO:0000313" key="4">
    <source>
        <dbReference type="Proteomes" id="UP000566819"/>
    </source>
</evidence>
<evidence type="ECO:0000256" key="2">
    <source>
        <dbReference type="SAM" id="MobiDB-lite"/>
    </source>
</evidence>
<protein>
    <submittedName>
        <fullName evidence="3">Uncharacterized protein</fullName>
    </submittedName>
</protein>
<dbReference type="AlphaFoldDB" id="A0A8H4R9Q3"/>
<keyword evidence="4" id="KW-1185">Reference proteome</keyword>
<evidence type="ECO:0000256" key="1">
    <source>
        <dbReference type="SAM" id="Coils"/>
    </source>
</evidence>
<evidence type="ECO:0000313" key="3">
    <source>
        <dbReference type="EMBL" id="KAF4625538.1"/>
    </source>
</evidence>
<dbReference type="EMBL" id="JAAMPI010001354">
    <property type="protein sequence ID" value="KAF4625538.1"/>
    <property type="molecule type" value="Genomic_DNA"/>
</dbReference>
<feature type="region of interest" description="Disordered" evidence="2">
    <location>
        <begin position="24"/>
        <end position="53"/>
    </location>
</feature>
<gene>
    <name evidence="3" type="ORF">G7Y89_g12628</name>
</gene>
<feature type="coiled-coil region" evidence="1">
    <location>
        <begin position="346"/>
        <end position="412"/>
    </location>
</feature>
<keyword evidence="1" id="KW-0175">Coiled coil</keyword>
<sequence length="633" mass="71529">MPQATQNPQAMSSVQSLDSFHSAFSNLDDDRQDTDRNSTGQSAVLADKMPPDTSVSWKSDMVASAVKHFNMSKEDAENWALSLLSTRPVEGILSNSHKSHLAAHHRAFLGAPKGIHPYFFFQEFYNYFNFSLSLLALTTIYRPSRAAPNTLCTDDLDTLTTLSNIATLIARYNVLEIMYRSFPNITLEKTYEDCLLETCVLILECLDKISQYRYDDLNSIRAIKDWAKKTAEADQKCRGFTVTFEKVIKQGTKRQFENVEDEADSDDSSGLMAKLDTEDASLGTSASGAKRVKMKWCLTNEHTTKFLSEASAKRRSEVPTQHNCIVFLVYPEADSRQDNVPWTLFRPEHTSRIEQLEKKCEALESEQRKKLKRLELENKKLFEKMQGKQMEIAGLQSKLKTSKNKYNDIKAAKTLYKMQMEDLKTQLKDIGNEFGLTTLSSEFYKAKFGKIERAIEEGSSQYFKDLPTEITENPEEVRKQLIANDSYFNSIPISASETSQNLRMAHAQRIISASFFTHIWQPFSCEKLSSGDKTANILNEIYTELAKPEHGRSKGRAATVIFPLRGPQHSRGSTRVAAKAHVGKRPRETVLGDVTLEIGLLRIKVNNLVKIRIIKDATRGVIARDLIAHSIGG</sequence>
<dbReference type="OrthoDB" id="5431013at2759"/>
<comment type="caution">
    <text evidence="3">The sequence shown here is derived from an EMBL/GenBank/DDBJ whole genome shotgun (WGS) entry which is preliminary data.</text>
</comment>
<reference evidence="3 4" key="1">
    <citation type="submission" date="2020-03" db="EMBL/GenBank/DDBJ databases">
        <title>Draft Genome Sequence of Cudoniella acicularis.</title>
        <authorList>
            <person name="Buettner E."/>
            <person name="Kellner H."/>
        </authorList>
    </citation>
    <scope>NUCLEOTIDE SEQUENCE [LARGE SCALE GENOMIC DNA]</scope>
    <source>
        <strain evidence="3 4">DSM 108380</strain>
    </source>
</reference>
<accession>A0A8H4R9Q3</accession>
<organism evidence="3 4">
    <name type="scientific">Cudoniella acicularis</name>
    <dbReference type="NCBI Taxonomy" id="354080"/>
    <lineage>
        <taxon>Eukaryota</taxon>
        <taxon>Fungi</taxon>
        <taxon>Dikarya</taxon>
        <taxon>Ascomycota</taxon>
        <taxon>Pezizomycotina</taxon>
        <taxon>Leotiomycetes</taxon>
        <taxon>Helotiales</taxon>
        <taxon>Tricladiaceae</taxon>
        <taxon>Cudoniella</taxon>
    </lineage>
</organism>
<proteinExistence type="predicted"/>
<name>A0A8H4R9Q3_9HELO</name>